<organism evidence="2 3">
    <name type="scientific">Ditylenchus destructor</name>
    <dbReference type="NCBI Taxonomy" id="166010"/>
    <lineage>
        <taxon>Eukaryota</taxon>
        <taxon>Metazoa</taxon>
        <taxon>Ecdysozoa</taxon>
        <taxon>Nematoda</taxon>
        <taxon>Chromadorea</taxon>
        <taxon>Rhabditida</taxon>
        <taxon>Tylenchina</taxon>
        <taxon>Tylenchomorpha</taxon>
        <taxon>Sphaerularioidea</taxon>
        <taxon>Anguinidae</taxon>
        <taxon>Anguininae</taxon>
        <taxon>Ditylenchus</taxon>
    </lineage>
</organism>
<keyword evidence="3" id="KW-1185">Reference proteome</keyword>
<keyword evidence="1" id="KW-1133">Transmembrane helix</keyword>
<evidence type="ECO:0000313" key="2">
    <source>
        <dbReference type="EMBL" id="KAI1709488.1"/>
    </source>
</evidence>
<proteinExistence type="predicted"/>
<accession>A0AAD4MYG1</accession>
<dbReference type="AlphaFoldDB" id="A0AAD4MYG1"/>
<sequence length="412" mass="46102">MLPNQRLLPEDGMWIDRKQLRRTSSLQIPLPSHSSNMFATAFTTLKNSTASMYTSTLSVAGLFSGRRHRSGDDDDSLGMNLYTLMAKYRCCCGLCRLRVGSFIIAVFSILYPLAVITCLVFNADWLNDTQKKLLVIPIIVLMVLQLLTSTLMLIGLFSDSHYFMLPFQFSCVINMMASMGLGIILLISTDRSNTQFYPAFAVLSTALVSVYLWFLVICSMTFVLIRDKKRLTDSMADEFGAYGDIDCPTPHIERSFTFKFNKMNFAILLFLAITTPNFADANPISETNDLTMSDTPANLECLENNEAGEELAKQCFAGFISRIEKLAEEPDFVKGKSPQKSARVCPVVQELYECIHNIIVESCGRDEATHIAKEIFREMDFSKVADNSVPECKQLEDYIESGGAETTDSSVL</sequence>
<evidence type="ECO:0000313" key="3">
    <source>
        <dbReference type="Proteomes" id="UP001201812"/>
    </source>
</evidence>
<dbReference type="Proteomes" id="UP001201812">
    <property type="component" value="Unassembled WGS sequence"/>
</dbReference>
<keyword evidence="1" id="KW-0472">Membrane</keyword>
<feature type="transmembrane region" description="Helical" evidence="1">
    <location>
        <begin position="133"/>
        <end position="157"/>
    </location>
</feature>
<dbReference type="EMBL" id="JAKKPZ010000030">
    <property type="protein sequence ID" value="KAI1709488.1"/>
    <property type="molecule type" value="Genomic_DNA"/>
</dbReference>
<protein>
    <submittedName>
        <fullName evidence="2">Uncharacterized protein</fullName>
    </submittedName>
</protein>
<reference evidence="2" key="1">
    <citation type="submission" date="2022-01" db="EMBL/GenBank/DDBJ databases">
        <title>Genome Sequence Resource for Two Populations of Ditylenchus destructor, the Migratory Endoparasitic Phytonematode.</title>
        <authorList>
            <person name="Zhang H."/>
            <person name="Lin R."/>
            <person name="Xie B."/>
        </authorList>
    </citation>
    <scope>NUCLEOTIDE SEQUENCE</scope>
    <source>
        <strain evidence="2">BazhouSP</strain>
    </source>
</reference>
<comment type="caution">
    <text evidence="2">The sequence shown here is derived from an EMBL/GenBank/DDBJ whole genome shotgun (WGS) entry which is preliminary data.</text>
</comment>
<evidence type="ECO:0000256" key="1">
    <source>
        <dbReference type="SAM" id="Phobius"/>
    </source>
</evidence>
<name>A0AAD4MYG1_9BILA</name>
<feature type="transmembrane region" description="Helical" evidence="1">
    <location>
        <begin position="199"/>
        <end position="225"/>
    </location>
</feature>
<gene>
    <name evidence="2" type="ORF">DdX_11275</name>
</gene>
<feature type="transmembrane region" description="Helical" evidence="1">
    <location>
        <begin position="163"/>
        <end position="187"/>
    </location>
</feature>
<feature type="transmembrane region" description="Helical" evidence="1">
    <location>
        <begin position="99"/>
        <end position="121"/>
    </location>
</feature>
<keyword evidence="1" id="KW-0812">Transmembrane</keyword>